<evidence type="ECO:0000313" key="3">
    <source>
        <dbReference type="Proteomes" id="UP000004431"/>
    </source>
</evidence>
<dbReference type="EMBL" id="AEDQ01000003">
    <property type="protein sequence ID" value="EFL44720.1"/>
    <property type="molecule type" value="Genomic_DNA"/>
</dbReference>
<dbReference type="PANTHER" id="PTHR36434">
    <property type="entry name" value="MEMBRANE PROTEASE YUGP-RELATED"/>
    <property type="match status" value="1"/>
</dbReference>
<organism evidence="2 3">
    <name type="scientific">Fannyhessea vaginae PB189-T1-4</name>
    <dbReference type="NCBI Taxonomy" id="866774"/>
    <lineage>
        <taxon>Bacteria</taxon>
        <taxon>Bacillati</taxon>
        <taxon>Actinomycetota</taxon>
        <taxon>Coriobacteriia</taxon>
        <taxon>Coriobacteriales</taxon>
        <taxon>Atopobiaceae</taxon>
        <taxon>Fannyhessea</taxon>
    </lineage>
</organism>
<sequence length="235" mass="25360">MFGYGLGYGYGFGIDPVYFGIIVISLILGALSQWYIKKTYATWSHVSTSTGKTGAEIARDMLNLHDCASVRIGHVAGSLTDYFDPRTNSLHLSPDNYTQSSVASVAVACHEAGHAIQTAQGLVFSRIRQALVPAVNFAQNAWSMVLFMGVVVNAMSFVKLGVALFAIVVLFQIITLPVEVDASRRAVKFLSSHGAIIDEQGARQVLIAAALTYVSGALVSILQLVYLLSRTRQND</sequence>
<dbReference type="Pfam" id="PF04298">
    <property type="entry name" value="Zn_peptidase_2"/>
    <property type="match status" value="1"/>
</dbReference>
<comment type="caution">
    <text evidence="2">The sequence shown here is derived from an EMBL/GenBank/DDBJ whole genome shotgun (WGS) entry which is preliminary data.</text>
</comment>
<feature type="transmembrane region" description="Helical" evidence="1">
    <location>
        <begin position="145"/>
        <end position="174"/>
    </location>
</feature>
<reference evidence="2 3" key="1">
    <citation type="submission" date="2010-08" db="EMBL/GenBank/DDBJ databases">
        <authorList>
            <person name="Durkin A.S."/>
            <person name="Madupu R."/>
            <person name="Torralba M."/>
            <person name="Gillis M."/>
            <person name="Methe B."/>
            <person name="Sutton G."/>
            <person name="Nelson K.E."/>
        </authorList>
    </citation>
    <scope>NUCLEOTIDE SEQUENCE [LARGE SCALE GENOMIC DNA]</scope>
    <source>
        <strain evidence="2 3">PB189-T1-4</strain>
    </source>
</reference>
<name>A0ABP2J212_9ACTN</name>
<keyword evidence="1" id="KW-0812">Transmembrane</keyword>
<accession>A0ABP2J212</accession>
<dbReference type="RefSeq" id="WP_006303495.1">
    <property type="nucleotide sequence ID" value="NZ_AEDQ01000003.1"/>
</dbReference>
<keyword evidence="1" id="KW-1133">Transmembrane helix</keyword>
<feature type="transmembrane region" description="Helical" evidence="1">
    <location>
        <begin position="205"/>
        <end position="228"/>
    </location>
</feature>
<dbReference type="InterPro" id="IPR007395">
    <property type="entry name" value="Zn_peptidase_2"/>
</dbReference>
<dbReference type="PANTHER" id="PTHR36434:SF1">
    <property type="entry name" value="MEMBRANE PROTEASE YUGP-RELATED"/>
    <property type="match status" value="1"/>
</dbReference>
<evidence type="ECO:0000313" key="2">
    <source>
        <dbReference type="EMBL" id="EFL44720.1"/>
    </source>
</evidence>
<feature type="transmembrane region" description="Helical" evidence="1">
    <location>
        <begin position="17"/>
        <end position="36"/>
    </location>
</feature>
<keyword evidence="1" id="KW-0472">Membrane</keyword>
<proteinExistence type="predicted"/>
<evidence type="ECO:0000256" key="1">
    <source>
        <dbReference type="SAM" id="Phobius"/>
    </source>
</evidence>
<dbReference type="Proteomes" id="UP000004431">
    <property type="component" value="Unassembled WGS sequence"/>
</dbReference>
<protein>
    <submittedName>
        <fullName evidence="2">Neutral zinc metallopeptidase</fullName>
    </submittedName>
</protein>
<keyword evidence="3" id="KW-1185">Reference proteome</keyword>
<gene>
    <name evidence="2" type="ORF">HMPREF9248_0773</name>
</gene>